<evidence type="ECO:0000313" key="3">
    <source>
        <dbReference type="EMBL" id="QKW52131.1"/>
    </source>
</evidence>
<dbReference type="SUPFAM" id="SSF55874">
    <property type="entry name" value="ATPase domain of HSP90 chaperone/DNA topoisomerase II/histidine kinase"/>
    <property type="match status" value="1"/>
</dbReference>
<dbReference type="EMBL" id="CP054929">
    <property type="protein sequence ID" value="QKW52131.1"/>
    <property type="molecule type" value="Genomic_DNA"/>
</dbReference>
<evidence type="ECO:0000256" key="1">
    <source>
        <dbReference type="ARBA" id="ARBA00022527"/>
    </source>
</evidence>
<gene>
    <name evidence="3" type="ORF">HUT08_24260</name>
</gene>
<evidence type="ECO:0000313" key="4">
    <source>
        <dbReference type="Proteomes" id="UP000509303"/>
    </source>
</evidence>
<dbReference type="GO" id="GO:0004674">
    <property type="term" value="F:protein serine/threonine kinase activity"/>
    <property type="evidence" value="ECO:0007669"/>
    <property type="project" value="UniProtKB-KW"/>
</dbReference>
<dbReference type="RefSeq" id="WP_176163837.1">
    <property type="nucleotide sequence ID" value="NZ_CP054929.1"/>
</dbReference>
<proteinExistence type="predicted"/>
<dbReference type="InterPro" id="IPR036890">
    <property type="entry name" value="HATPase_C_sf"/>
</dbReference>
<keyword evidence="3" id="KW-0067">ATP-binding</keyword>
<dbReference type="PANTHER" id="PTHR35526">
    <property type="entry name" value="ANTI-SIGMA-F FACTOR RSBW-RELATED"/>
    <property type="match status" value="1"/>
</dbReference>
<dbReference type="Pfam" id="PF13581">
    <property type="entry name" value="HATPase_c_2"/>
    <property type="match status" value="1"/>
</dbReference>
<protein>
    <submittedName>
        <fullName evidence="3">ATP-binding protein</fullName>
    </submittedName>
</protein>
<keyword evidence="4" id="KW-1185">Reference proteome</keyword>
<organism evidence="3 4">
    <name type="scientific">Streptomyces buecherae</name>
    <dbReference type="NCBI Taxonomy" id="2763006"/>
    <lineage>
        <taxon>Bacteria</taxon>
        <taxon>Bacillati</taxon>
        <taxon>Actinomycetota</taxon>
        <taxon>Actinomycetes</taxon>
        <taxon>Kitasatosporales</taxon>
        <taxon>Streptomycetaceae</taxon>
        <taxon>Streptomyces</taxon>
    </lineage>
</organism>
<keyword evidence="1" id="KW-0808">Transferase</keyword>
<dbReference type="GO" id="GO:0005524">
    <property type="term" value="F:ATP binding"/>
    <property type="evidence" value="ECO:0007669"/>
    <property type="project" value="UniProtKB-KW"/>
</dbReference>
<dbReference type="CDD" id="cd16936">
    <property type="entry name" value="HATPase_RsbW-like"/>
    <property type="match status" value="1"/>
</dbReference>
<reference evidence="3 4" key="1">
    <citation type="submission" date="2020-06" db="EMBL/GenBank/DDBJ databases">
        <title>Genome mining for natural products.</title>
        <authorList>
            <person name="Zhang B."/>
            <person name="Shi J."/>
            <person name="Ge H."/>
        </authorList>
    </citation>
    <scope>NUCLEOTIDE SEQUENCE [LARGE SCALE GENOMIC DNA]</scope>
    <source>
        <strain evidence="3 4">NA00687</strain>
    </source>
</reference>
<dbReference type="InterPro" id="IPR050267">
    <property type="entry name" value="Anti-sigma-factor_SerPK"/>
</dbReference>
<evidence type="ECO:0000259" key="2">
    <source>
        <dbReference type="Pfam" id="PF13581"/>
    </source>
</evidence>
<feature type="domain" description="Histidine kinase/HSP90-like ATPase" evidence="2">
    <location>
        <begin position="22"/>
        <end position="117"/>
    </location>
</feature>
<name>A0A7H8NCF2_9ACTN</name>
<dbReference type="AlphaFoldDB" id="A0A7H8NCF2"/>
<keyword evidence="1" id="KW-0723">Serine/threonine-protein kinase</keyword>
<dbReference type="Gene3D" id="3.30.565.10">
    <property type="entry name" value="Histidine kinase-like ATPase, C-terminal domain"/>
    <property type="match status" value="1"/>
</dbReference>
<dbReference type="PANTHER" id="PTHR35526:SF3">
    <property type="entry name" value="ANTI-SIGMA-F FACTOR RSBW"/>
    <property type="match status" value="1"/>
</dbReference>
<dbReference type="Proteomes" id="UP000509303">
    <property type="component" value="Chromosome"/>
</dbReference>
<accession>A0A7H8NCF2</accession>
<keyword evidence="1" id="KW-0418">Kinase</keyword>
<keyword evidence="3" id="KW-0547">Nucleotide-binding</keyword>
<sequence length="135" mass="14708">MHARTTAHHTGHPGYTTTLTRLPESAAHARALVRAALATWDLEHLTDDAATIASELVANSVTHTGSHAIRVTITRPSTSHIRVAVVDKSKRLPVARSAVARDESGRGIAVVQALVWRWGTDLLPWGKRVWGELRC</sequence>
<dbReference type="InterPro" id="IPR003594">
    <property type="entry name" value="HATPase_dom"/>
</dbReference>